<name>A0A0L0DN92_THETB</name>
<evidence type="ECO:0000313" key="2">
    <source>
        <dbReference type="EMBL" id="KNC53779.1"/>
    </source>
</evidence>
<dbReference type="EMBL" id="GL349482">
    <property type="protein sequence ID" value="KNC53779.1"/>
    <property type="molecule type" value="Genomic_DNA"/>
</dbReference>
<accession>A0A0L0DN92</accession>
<feature type="compositionally biased region" description="Basic residues" evidence="1">
    <location>
        <begin position="1"/>
        <end position="10"/>
    </location>
</feature>
<feature type="region of interest" description="Disordered" evidence="1">
    <location>
        <begin position="1"/>
        <end position="30"/>
    </location>
</feature>
<dbReference type="Proteomes" id="UP000054408">
    <property type="component" value="Unassembled WGS sequence"/>
</dbReference>
<dbReference type="RefSeq" id="XP_013754341.1">
    <property type="nucleotide sequence ID" value="XM_013898887.1"/>
</dbReference>
<gene>
    <name evidence="2" type="ORF">AMSG_09497</name>
</gene>
<dbReference type="GeneID" id="25567949"/>
<protein>
    <submittedName>
        <fullName evidence="2">Mitogen-activated protein-binding protein-interacting protein</fullName>
    </submittedName>
</protein>
<reference evidence="2 3" key="1">
    <citation type="submission" date="2010-05" db="EMBL/GenBank/DDBJ databases">
        <title>The Genome Sequence of Thecamonas trahens ATCC 50062.</title>
        <authorList>
            <consortium name="The Broad Institute Genome Sequencing Platform"/>
            <person name="Russ C."/>
            <person name="Cuomo C."/>
            <person name="Shea T."/>
            <person name="Young S.K."/>
            <person name="Zeng Q."/>
            <person name="Koehrsen M."/>
            <person name="Haas B."/>
            <person name="Borodovsky M."/>
            <person name="Guigo R."/>
            <person name="Alvarado L."/>
            <person name="Berlin A."/>
            <person name="Bochicchio J."/>
            <person name="Borenstein D."/>
            <person name="Chapman S."/>
            <person name="Chen Z."/>
            <person name="Freedman E."/>
            <person name="Gellesch M."/>
            <person name="Goldberg J."/>
            <person name="Griggs A."/>
            <person name="Gujja S."/>
            <person name="Heilman E."/>
            <person name="Heiman D."/>
            <person name="Hepburn T."/>
            <person name="Howarth C."/>
            <person name="Jen D."/>
            <person name="Larson L."/>
            <person name="Mehta T."/>
            <person name="Park D."/>
            <person name="Pearson M."/>
            <person name="Roberts A."/>
            <person name="Saif S."/>
            <person name="Shenoy N."/>
            <person name="Sisk P."/>
            <person name="Stolte C."/>
            <person name="Sykes S."/>
            <person name="Thomson T."/>
            <person name="Walk T."/>
            <person name="White J."/>
            <person name="Yandava C."/>
            <person name="Burger G."/>
            <person name="Gray M.W."/>
            <person name="Holland P.W.H."/>
            <person name="King N."/>
            <person name="Lang F.B.F."/>
            <person name="Roger A.J."/>
            <person name="Ruiz-Trillo I."/>
            <person name="Lander E."/>
            <person name="Nusbaum C."/>
        </authorList>
    </citation>
    <scope>NUCLEOTIDE SEQUENCE [LARGE SCALE GENOMIC DNA]</scope>
    <source>
        <strain evidence="2 3">ATCC 50062</strain>
    </source>
</reference>
<keyword evidence="3" id="KW-1185">Reference proteome</keyword>
<evidence type="ECO:0000313" key="3">
    <source>
        <dbReference type="Proteomes" id="UP000054408"/>
    </source>
</evidence>
<sequence length="169" mass="18730">MMGRCWHRQGARGSPSWWRPLRPTSGRRTRTMGRGRMRWVCSSLSVWRVTSLLLASIPIFFSASIARTTSMLAFSRQRAMSWSTTSSIRSPPLSSAQSRPSSRQPAASVLCAQSTFSPPHPPLSPRIVLLVADSASACLFPPARSTCGASRWMRLGPWTMRAHPTPCCR</sequence>
<evidence type="ECO:0000256" key="1">
    <source>
        <dbReference type="SAM" id="MobiDB-lite"/>
    </source>
</evidence>
<organism evidence="2 3">
    <name type="scientific">Thecamonas trahens ATCC 50062</name>
    <dbReference type="NCBI Taxonomy" id="461836"/>
    <lineage>
        <taxon>Eukaryota</taxon>
        <taxon>Apusozoa</taxon>
        <taxon>Apusomonadida</taxon>
        <taxon>Apusomonadidae</taxon>
        <taxon>Thecamonas</taxon>
    </lineage>
</organism>
<dbReference type="AlphaFoldDB" id="A0A0L0DN92"/>
<proteinExistence type="predicted"/>